<proteinExistence type="predicted"/>
<comment type="caution">
    <text evidence="1">The sequence shown here is derived from an EMBL/GenBank/DDBJ whole genome shotgun (WGS) entry which is preliminary data.</text>
</comment>
<sequence length="73" mass="8521">MISRYGIRFWYMFQSSHTPLEYYADVVRRDSDPHIRAGPEPHIQSWVQTCQSLDTDIAYFNALCLNELAHGNS</sequence>
<evidence type="ECO:0000313" key="1">
    <source>
        <dbReference type="EMBL" id="KAJ9131276.1"/>
    </source>
</evidence>
<reference evidence="1" key="1">
    <citation type="submission" date="2022-07" db="EMBL/GenBank/DDBJ databases">
        <title>Fungi with potential for degradation of polypropylene.</title>
        <authorList>
            <person name="Gostincar C."/>
        </authorList>
    </citation>
    <scope>NUCLEOTIDE SEQUENCE</scope>
    <source>
        <strain evidence="1">EXF-13308</strain>
    </source>
</reference>
<dbReference type="EMBL" id="JANBVO010000069">
    <property type="protein sequence ID" value="KAJ9131276.1"/>
    <property type="molecule type" value="Genomic_DNA"/>
</dbReference>
<accession>A0AA38R113</accession>
<dbReference type="Proteomes" id="UP001174694">
    <property type="component" value="Unassembled WGS sequence"/>
</dbReference>
<protein>
    <submittedName>
        <fullName evidence="1">Uncharacterized protein</fullName>
    </submittedName>
</protein>
<name>A0AA38R113_9PEZI</name>
<organism evidence="1 2">
    <name type="scientific">Pleurostoma richardsiae</name>
    <dbReference type="NCBI Taxonomy" id="41990"/>
    <lineage>
        <taxon>Eukaryota</taxon>
        <taxon>Fungi</taxon>
        <taxon>Dikarya</taxon>
        <taxon>Ascomycota</taxon>
        <taxon>Pezizomycotina</taxon>
        <taxon>Sordariomycetes</taxon>
        <taxon>Sordariomycetidae</taxon>
        <taxon>Calosphaeriales</taxon>
        <taxon>Pleurostomataceae</taxon>
        <taxon>Pleurostoma</taxon>
    </lineage>
</organism>
<gene>
    <name evidence="1" type="ORF">NKR23_g11763</name>
</gene>
<dbReference type="AlphaFoldDB" id="A0AA38R113"/>
<evidence type="ECO:0000313" key="2">
    <source>
        <dbReference type="Proteomes" id="UP001174694"/>
    </source>
</evidence>
<keyword evidence="2" id="KW-1185">Reference proteome</keyword>